<feature type="domain" description="Protein kinase" evidence="1">
    <location>
        <begin position="1"/>
        <end position="215"/>
    </location>
</feature>
<keyword evidence="3" id="KW-1185">Reference proteome</keyword>
<protein>
    <recommendedName>
        <fullName evidence="1">Protein kinase domain-containing protein</fullName>
    </recommendedName>
</protein>
<accession>A0A6A6I4M6</accession>
<dbReference type="Pfam" id="PF00069">
    <property type="entry name" value="Pkinase"/>
    <property type="match status" value="1"/>
</dbReference>
<reference evidence="2" key="1">
    <citation type="journal article" date="2020" name="Stud. Mycol.">
        <title>101 Dothideomycetes genomes: a test case for predicting lifestyles and emergence of pathogens.</title>
        <authorList>
            <person name="Haridas S."/>
            <person name="Albert R."/>
            <person name="Binder M."/>
            <person name="Bloem J."/>
            <person name="Labutti K."/>
            <person name="Salamov A."/>
            <person name="Andreopoulos B."/>
            <person name="Baker S."/>
            <person name="Barry K."/>
            <person name="Bills G."/>
            <person name="Bluhm B."/>
            <person name="Cannon C."/>
            <person name="Castanera R."/>
            <person name="Culley D."/>
            <person name="Daum C."/>
            <person name="Ezra D."/>
            <person name="Gonzalez J."/>
            <person name="Henrissat B."/>
            <person name="Kuo A."/>
            <person name="Liang C."/>
            <person name="Lipzen A."/>
            <person name="Lutzoni F."/>
            <person name="Magnuson J."/>
            <person name="Mondo S."/>
            <person name="Nolan M."/>
            <person name="Ohm R."/>
            <person name="Pangilinan J."/>
            <person name="Park H.-J."/>
            <person name="Ramirez L."/>
            <person name="Alfaro M."/>
            <person name="Sun H."/>
            <person name="Tritt A."/>
            <person name="Yoshinaga Y."/>
            <person name="Zwiers L.-H."/>
            <person name="Turgeon B."/>
            <person name="Goodwin S."/>
            <person name="Spatafora J."/>
            <person name="Crous P."/>
            <person name="Grigoriev I."/>
        </authorList>
    </citation>
    <scope>NUCLEOTIDE SEQUENCE</scope>
    <source>
        <strain evidence="2">CBS 122368</strain>
    </source>
</reference>
<dbReference type="GO" id="GO:0004672">
    <property type="term" value="F:protein kinase activity"/>
    <property type="evidence" value="ECO:0007669"/>
    <property type="project" value="InterPro"/>
</dbReference>
<evidence type="ECO:0000259" key="1">
    <source>
        <dbReference type="PROSITE" id="PS50011"/>
    </source>
</evidence>
<evidence type="ECO:0000313" key="2">
    <source>
        <dbReference type="EMBL" id="KAF2245179.1"/>
    </source>
</evidence>
<dbReference type="GeneID" id="54575906"/>
<proteinExistence type="predicted"/>
<sequence>DNERLQDHLIERCIYERLGKHKRICELKYAIDRGLVLERLKQCLRERLEDFQKLGTVPSHEEAFRWSIQAAQASAYIHEKGILQSDMGCHNFLLDEDDNVKLCDFGGSSIDGSKPLCAPGAGYQRPTDDTDTFTVKDDLFALGSTLYEIWTSKRPYQNDQNDFRCERDHYRTVLDHFRNQRFPDLTRVLPAGIIRQCWLDHYTSAAEVVMDLEAL</sequence>
<dbReference type="SUPFAM" id="SSF56112">
    <property type="entry name" value="Protein kinase-like (PK-like)"/>
    <property type="match status" value="1"/>
</dbReference>
<feature type="non-terminal residue" evidence="2">
    <location>
        <position position="215"/>
    </location>
</feature>
<dbReference type="InterPro" id="IPR050167">
    <property type="entry name" value="Ser_Thr_protein_kinase"/>
</dbReference>
<dbReference type="PANTHER" id="PTHR23257">
    <property type="entry name" value="SERINE-THREONINE PROTEIN KINASE"/>
    <property type="match status" value="1"/>
</dbReference>
<dbReference type="InterPro" id="IPR011009">
    <property type="entry name" value="Kinase-like_dom_sf"/>
</dbReference>
<dbReference type="RefSeq" id="XP_033680183.1">
    <property type="nucleotide sequence ID" value="XM_033822576.1"/>
</dbReference>
<dbReference type="AlphaFoldDB" id="A0A6A6I4M6"/>
<dbReference type="PROSITE" id="PS50011">
    <property type="entry name" value="PROTEIN_KINASE_DOM"/>
    <property type="match status" value="1"/>
</dbReference>
<evidence type="ECO:0000313" key="3">
    <source>
        <dbReference type="Proteomes" id="UP000800094"/>
    </source>
</evidence>
<dbReference type="Proteomes" id="UP000800094">
    <property type="component" value="Unassembled WGS sequence"/>
</dbReference>
<gene>
    <name evidence="2" type="ORF">BU26DRAFT_381139</name>
</gene>
<dbReference type="InterPro" id="IPR000719">
    <property type="entry name" value="Prot_kinase_dom"/>
</dbReference>
<dbReference type="SMART" id="SM00220">
    <property type="entry name" value="S_TKc"/>
    <property type="match status" value="1"/>
</dbReference>
<feature type="non-terminal residue" evidence="2">
    <location>
        <position position="1"/>
    </location>
</feature>
<organism evidence="2 3">
    <name type="scientific">Trematosphaeria pertusa</name>
    <dbReference type="NCBI Taxonomy" id="390896"/>
    <lineage>
        <taxon>Eukaryota</taxon>
        <taxon>Fungi</taxon>
        <taxon>Dikarya</taxon>
        <taxon>Ascomycota</taxon>
        <taxon>Pezizomycotina</taxon>
        <taxon>Dothideomycetes</taxon>
        <taxon>Pleosporomycetidae</taxon>
        <taxon>Pleosporales</taxon>
        <taxon>Massarineae</taxon>
        <taxon>Trematosphaeriaceae</taxon>
        <taxon>Trematosphaeria</taxon>
    </lineage>
</organism>
<dbReference type="Gene3D" id="1.10.510.10">
    <property type="entry name" value="Transferase(Phosphotransferase) domain 1"/>
    <property type="match status" value="1"/>
</dbReference>
<dbReference type="EMBL" id="ML987201">
    <property type="protein sequence ID" value="KAF2245179.1"/>
    <property type="molecule type" value="Genomic_DNA"/>
</dbReference>
<dbReference type="GO" id="GO:0005524">
    <property type="term" value="F:ATP binding"/>
    <property type="evidence" value="ECO:0007669"/>
    <property type="project" value="InterPro"/>
</dbReference>
<name>A0A6A6I4M6_9PLEO</name>
<dbReference type="OrthoDB" id="1668230at2759"/>